<reference evidence="1 2" key="1">
    <citation type="submission" date="2019-08" db="EMBL/GenBank/DDBJ databases">
        <authorList>
            <person name="Alioto T."/>
            <person name="Alioto T."/>
            <person name="Gomez Garrido J."/>
        </authorList>
    </citation>
    <scope>NUCLEOTIDE SEQUENCE [LARGE SCALE GENOMIC DNA]</scope>
</reference>
<sequence>MEVEELTCVAYLYSRSRRTKKKKRKFWVHPLIADRSAKGLFNLFYYDLRKYEDNFFNYLRMSISSFDELFDNLTG</sequence>
<gene>
    <name evidence="1" type="ORF">CINCED_3A011367</name>
</gene>
<dbReference type="OrthoDB" id="6596405at2759"/>
<accession>A0A5E4M465</accession>
<keyword evidence="2" id="KW-1185">Reference proteome</keyword>
<dbReference type="Proteomes" id="UP000325440">
    <property type="component" value="Unassembled WGS sequence"/>
</dbReference>
<dbReference type="AlphaFoldDB" id="A0A5E4M465"/>
<proteinExistence type="predicted"/>
<evidence type="ECO:0000313" key="2">
    <source>
        <dbReference type="Proteomes" id="UP000325440"/>
    </source>
</evidence>
<dbReference type="EMBL" id="CABPRJ010000001">
    <property type="protein sequence ID" value="VVC24151.1"/>
    <property type="molecule type" value="Genomic_DNA"/>
</dbReference>
<protein>
    <recommendedName>
        <fullName evidence="3">Protein ALP1-like</fullName>
    </recommendedName>
</protein>
<evidence type="ECO:0000313" key="1">
    <source>
        <dbReference type="EMBL" id="VVC24151.1"/>
    </source>
</evidence>
<organism evidence="1 2">
    <name type="scientific">Cinara cedri</name>
    <dbReference type="NCBI Taxonomy" id="506608"/>
    <lineage>
        <taxon>Eukaryota</taxon>
        <taxon>Metazoa</taxon>
        <taxon>Ecdysozoa</taxon>
        <taxon>Arthropoda</taxon>
        <taxon>Hexapoda</taxon>
        <taxon>Insecta</taxon>
        <taxon>Pterygota</taxon>
        <taxon>Neoptera</taxon>
        <taxon>Paraneoptera</taxon>
        <taxon>Hemiptera</taxon>
        <taxon>Sternorrhyncha</taxon>
        <taxon>Aphidomorpha</taxon>
        <taxon>Aphidoidea</taxon>
        <taxon>Aphididae</taxon>
        <taxon>Lachninae</taxon>
        <taxon>Cinara</taxon>
    </lineage>
</organism>
<evidence type="ECO:0008006" key="3">
    <source>
        <dbReference type="Google" id="ProtNLM"/>
    </source>
</evidence>
<name>A0A5E4M465_9HEMI</name>